<dbReference type="GO" id="GO:0015562">
    <property type="term" value="F:efflux transmembrane transporter activity"/>
    <property type="evidence" value="ECO:0007669"/>
    <property type="project" value="TreeGrafter"/>
</dbReference>
<dbReference type="NCBIfam" id="TIGR01730">
    <property type="entry name" value="RND_mfp"/>
    <property type="match status" value="1"/>
</dbReference>
<accession>A0A936EZC9</accession>
<dbReference type="Gene3D" id="2.40.420.20">
    <property type="match status" value="1"/>
</dbReference>
<evidence type="ECO:0000313" key="5">
    <source>
        <dbReference type="Proteomes" id="UP000709959"/>
    </source>
</evidence>
<dbReference type="InterPro" id="IPR058636">
    <property type="entry name" value="Beta-barrel_YknX"/>
</dbReference>
<dbReference type="InterPro" id="IPR006143">
    <property type="entry name" value="RND_pump_MFP"/>
</dbReference>
<evidence type="ECO:0000259" key="2">
    <source>
        <dbReference type="Pfam" id="PF25917"/>
    </source>
</evidence>
<dbReference type="Gene3D" id="2.40.50.100">
    <property type="match status" value="1"/>
</dbReference>
<comment type="similarity">
    <text evidence="1">Belongs to the membrane fusion protein (MFP) (TC 8.A.1) family.</text>
</comment>
<dbReference type="Pfam" id="PF25917">
    <property type="entry name" value="BSH_RND"/>
    <property type="match status" value="1"/>
</dbReference>
<feature type="domain" description="YknX-like beta-barrel" evidence="3">
    <location>
        <begin position="226"/>
        <end position="301"/>
    </location>
</feature>
<dbReference type="PANTHER" id="PTHR30469:SF33">
    <property type="entry name" value="SLR1207 PROTEIN"/>
    <property type="match status" value="1"/>
</dbReference>
<dbReference type="Gene3D" id="2.40.30.170">
    <property type="match status" value="1"/>
</dbReference>
<dbReference type="InterPro" id="IPR058625">
    <property type="entry name" value="MdtA-like_BSH"/>
</dbReference>
<evidence type="ECO:0000259" key="3">
    <source>
        <dbReference type="Pfam" id="PF25990"/>
    </source>
</evidence>
<dbReference type="EMBL" id="JADKCH010000001">
    <property type="protein sequence ID" value="MBK8571209.1"/>
    <property type="molecule type" value="Genomic_DNA"/>
</dbReference>
<proteinExistence type="inferred from homology"/>
<sequence>MQKRWVILSVAGVALATGMFFTLRGSDGKAKKPEANTPFRLGKVQAEDLQVSVREVGVVDPLTKVDVKSTVSGRVVGLKVREGALVRAGEMLAEVEPDVNQAQTLSDVQGSVSQARVSFKNAERDFNQQAELFKAGLISDQAFRGAKTTRDLTEEAYKSAQTRYQIVEDRGIPISGNASTQKARITAPMNGVVIKKGVELGDTITSGVSSFNAGTVVFTVADLKSLIVKVNLNEVDIAKVKVGQPVRITLDAYPQRAFTGKVRFVAPAADLVEKIKVFKVEVALDELTDDFKTGMSANVEILGEKRDKAVSVPLEALQRREGQTVVYRLKENLSPQDIAKAKDGLTGRGKFIWLADHWKDYFDVVPVKAGIATLERVEILSGLKANDQVSLEDPSKKKVEKDDENN</sequence>
<dbReference type="Pfam" id="PF25990">
    <property type="entry name" value="Beta-barrel_YknX"/>
    <property type="match status" value="1"/>
</dbReference>
<evidence type="ECO:0000313" key="4">
    <source>
        <dbReference type="EMBL" id="MBK8571209.1"/>
    </source>
</evidence>
<dbReference type="Gene3D" id="1.10.287.470">
    <property type="entry name" value="Helix hairpin bin"/>
    <property type="match status" value="1"/>
</dbReference>
<dbReference type="GO" id="GO:1990281">
    <property type="term" value="C:efflux pump complex"/>
    <property type="evidence" value="ECO:0007669"/>
    <property type="project" value="TreeGrafter"/>
</dbReference>
<organism evidence="4 5">
    <name type="scientific">Candidatus Geothrix odensensis</name>
    <dbReference type="NCBI Taxonomy" id="2954440"/>
    <lineage>
        <taxon>Bacteria</taxon>
        <taxon>Pseudomonadati</taxon>
        <taxon>Acidobacteriota</taxon>
        <taxon>Holophagae</taxon>
        <taxon>Holophagales</taxon>
        <taxon>Holophagaceae</taxon>
        <taxon>Geothrix</taxon>
    </lineage>
</organism>
<dbReference type="PANTHER" id="PTHR30469">
    <property type="entry name" value="MULTIDRUG RESISTANCE PROTEIN MDTA"/>
    <property type="match status" value="1"/>
</dbReference>
<reference evidence="4 5" key="1">
    <citation type="submission" date="2020-10" db="EMBL/GenBank/DDBJ databases">
        <title>Connecting structure to function with the recovery of over 1000 high-quality activated sludge metagenome-assembled genomes encoding full-length rRNA genes using long-read sequencing.</title>
        <authorList>
            <person name="Singleton C.M."/>
            <person name="Petriglieri F."/>
            <person name="Kristensen J.M."/>
            <person name="Kirkegaard R.H."/>
            <person name="Michaelsen T.Y."/>
            <person name="Andersen M.H."/>
            <person name="Karst S.M."/>
            <person name="Dueholm M.S."/>
            <person name="Nielsen P.H."/>
            <person name="Albertsen M."/>
        </authorList>
    </citation>
    <scope>NUCLEOTIDE SEQUENCE [LARGE SCALE GENOMIC DNA]</scope>
    <source>
        <strain evidence="4">OdNE_18-Q3-R46-58_MAXAC.008</strain>
    </source>
</reference>
<evidence type="ECO:0000256" key="1">
    <source>
        <dbReference type="ARBA" id="ARBA00009477"/>
    </source>
</evidence>
<gene>
    <name evidence="4" type="ORF">IPN91_00930</name>
</gene>
<name>A0A936EZC9_9BACT</name>
<comment type="caution">
    <text evidence="4">The sequence shown here is derived from an EMBL/GenBank/DDBJ whole genome shotgun (WGS) entry which is preliminary data.</text>
</comment>
<dbReference type="SUPFAM" id="SSF111369">
    <property type="entry name" value="HlyD-like secretion proteins"/>
    <property type="match status" value="1"/>
</dbReference>
<dbReference type="FunFam" id="2.40.30.170:FF:000010">
    <property type="entry name" value="Efflux RND transporter periplasmic adaptor subunit"/>
    <property type="match status" value="1"/>
</dbReference>
<dbReference type="AlphaFoldDB" id="A0A936EZC9"/>
<dbReference type="Proteomes" id="UP000709959">
    <property type="component" value="Unassembled WGS sequence"/>
</dbReference>
<feature type="domain" description="Multidrug resistance protein MdtA-like barrel-sandwich hybrid" evidence="2">
    <location>
        <begin position="64"/>
        <end position="212"/>
    </location>
</feature>
<protein>
    <submittedName>
        <fullName evidence="4">Efflux RND transporter periplasmic adaptor subunit</fullName>
    </submittedName>
</protein>